<dbReference type="Proteomes" id="UP001597371">
    <property type="component" value="Unassembled WGS sequence"/>
</dbReference>
<feature type="signal peptide" evidence="1">
    <location>
        <begin position="1"/>
        <end position="26"/>
    </location>
</feature>
<comment type="caution">
    <text evidence="2">The sequence shown here is derived from an EMBL/GenBank/DDBJ whole genome shotgun (WGS) entry which is preliminary data.</text>
</comment>
<accession>A0ABW5CMX1</accession>
<sequence>MRCGGWRGVLAIGAASVLSACAGAGAQVSPVPSLAPLTPAETAYVEQTAAVVYRRAAVERLSGLLFSDARGHGTCVRSPARQPGSADYTLLILQRRITEDFIPQAADDVLILRSREDAAPCRRLGVDPRLWVRAS</sequence>
<keyword evidence="1" id="KW-0732">Signal</keyword>
<reference evidence="3" key="1">
    <citation type="journal article" date="2019" name="Int. J. Syst. Evol. Microbiol.">
        <title>The Global Catalogue of Microorganisms (GCM) 10K type strain sequencing project: providing services to taxonomists for standard genome sequencing and annotation.</title>
        <authorList>
            <consortium name="The Broad Institute Genomics Platform"/>
            <consortium name="The Broad Institute Genome Sequencing Center for Infectious Disease"/>
            <person name="Wu L."/>
            <person name="Ma J."/>
        </authorList>
    </citation>
    <scope>NUCLEOTIDE SEQUENCE [LARGE SCALE GENOMIC DNA]</scope>
    <source>
        <strain evidence="3">ZS-35-S2</strain>
    </source>
</reference>
<gene>
    <name evidence="2" type="ORF">ACFSKQ_13850</name>
</gene>
<protein>
    <recommendedName>
        <fullName evidence="4">Lipoprotein</fullName>
    </recommendedName>
</protein>
<proteinExistence type="predicted"/>
<evidence type="ECO:0000313" key="3">
    <source>
        <dbReference type="Proteomes" id="UP001597371"/>
    </source>
</evidence>
<dbReference type="EMBL" id="JBHUIJ010000019">
    <property type="protein sequence ID" value="MFD2238534.1"/>
    <property type="molecule type" value="Genomic_DNA"/>
</dbReference>
<dbReference type="PROSITE" id="PS51257">
    <property type="entry name" value="PROKAR_LIPOPROTEIN"/>
    <property type="match status" value="1"/>
</dbReference>
<name>A0ABW5CMX1_9HYPH</name>
<evidence type="ECO:0008006" key="4">
    <source>
        <dbReference type="Google" id="ProtNLM"/>
    </source>
</evidence>
<organism evidence="2 3">
    <name type="scientific">Aureimonas populi</name>
    <dbReference type="NCBI Taxonomy" id="1701758"/>
    <lineage>
        <taxon>Bacteria</taxon>
        <taxon>Pseudomonadati</taxon>
        <taxon>Pseudomonadota</taxon>
        <taxon>Alphaproteobacteria</taxon>
        <taxon>Hyphomicrobiales</taxon>
        <taxon>Aurantimonadaceae</taxon>
        <taxon>Aureimonas</taxon>
    </lineage>
</organism>
<evidence type="ECO:0000256" key="1">
    <source>
        <dbReference type="SAM" id="SignalP"/>
    </source>
</evidence>
<keyword evidence="3" id="KW-1185">Reference proteome</keyword>
<feature type="chain" id="PRO_5045890698" description="Lipoprotein" evidence="1">
    <location>
        <begin position="27"/>
        <end position="135"/>
    </location>
</feature>
<evidence type="ECO:0000313" key="2">
    <source>
        <dbReference type="EMBL" id="MFD2238534.1"/>
    </source>
</evidence>
<dbReference type="RefSeq" id="WP_209736547.1">
    <property type="nucleotide sequence ID" value="NZ_CP072611.1"/>
</dbReference>